<reference evidence="7 8" key="1">
    <citation type="submission" date="2021-04" db="EMBL/GenBank/DDBJ databases">
        <title>Complete genome sequencing of Allochromatium tepidum strain NZ.</title>
        <authorList>
            <person name="Tsukatani Y."/>
            <person name="Mori H."/>
        </authorList>
    </citation>
    <scope>NUCLEOTIDE SEQUENCE [LARGE SCALE GENOMIC DNA]</scope>
    <source>
        <strain evidence="7 8">NZ</strain>
    </source>
</reference>
<feature type="transmembrane region" description="Helical" evidence="5">
    <location>
        <begin position="27"/>
        <end position="45"/>
    </location>
</feature>
<sequence length="386" mass="41781">MSLAMQPDDPGAEQPFISHLVELRDRIIRMLIAVGVMAGVLLPFANQLYAYVAAPLVAQLPAGNTMIATQVASPLLTPLKLALIAAVFLSMPYLLYQLWAFIAPGLYQHEKRLAVPLLVSSILLFYLGMLFAYYLVFPLIFAFFAATTPEGVAMMTDISAYLDFVLTLFLAFGLAFEIPIATILLVAIGLVTPEDLANKRPYVIVGAFVIGMFLTPPDMISQTLLAVPMWMLFELGVLFSKLVLKGRRAEDDTPPAGPPAGAAPKPLPVAPSAGGGAVGRELSPGFDDPDRRHPMTDAEMEAELDLIDAEEAKAAKAAPIPSKSSEMAETSATPTDAVEDKIRRANQLRDLGNDFAARQMLYQVLEEGDAGQRQVARNILSQLDEH</sequence>
<keyword evidence="5" id="KW-0811">Translocation</keyword>
<organism evidence="7 8">
    <name type="scientific">Allochromatium tepidum</name>
    <dbReference type="NCBI Taxonomy" id="553982"/>
    <lineage>
        <taxon>Bacteria</taxon>
        <taxon>Pseudomonadati</taxon>
        <taxon>Pseudomonadota</taxon>
        <taxon>Gammaproteobacteria</taxon>
        <taxon>Chromatiales</taxon>
        <taxon>Chromatiaceae</taxon>
        <taxon>Allochromatium</taxon>
    </lineage>
</organism>
<dbReference type="InterPro" id="IPR038440">
    <property type="entry name" value="FimV_C_sf"/>
</dbReference>
<keyword evidence="4 5" id="KW-0472">Membrane</keyword>
<evidence type="ECO:0000256" key="4">
    <source>
        <dbReference type="ARBA" id="ARBA00023136"/>
    </source>
</evidence>
<evidence type="ECO:0000313" key="7">
    <source>
        <dbReference type="EMBL" id="BCU07792.1"/>
    </source>
</evidence>
<keyword evidence="8" id="KW-1185">Reference proteome</keyword>
<feature type="transmembrane region" description="Helical" evidence="5">
    <location>
        <begin position="164"/>
        <end position="190"/>
    </location>
</feature>
<comment type="subcellular location">
    <subcellularLocation>
        <location evidence="5">Cell membrane</location>
        <topology evidence="5">Multi-pass membrane protein</topology>
    </subcellularLocation>
    <subcellularLocation>
        <location evidence="1">Membrane</location>
        <topology evidence="1">Multi-pass membrane protein</topology>
    </subcellularLocation>
</comment>
<feature type="transmembrane region" description="Helical" evidence="5">
    <location>
        <begin position="81"/>
        <end position="102"/>
    </location>
</feature>
<feature type="region of interest" description="Disordered" evidence="6">
    <location>
        <begin position="313"/>
        <end position="340"/>
    </location>
</feature>
<dbReference type="PANTHER" id="PTHR30371:SF0">
    <property type="entry name" value="SEC-INDEPENDENT PROTEIN TRANSLOCASE PROTEIN TATC, CHLOROPLASTIC-RELATED"/>
    <property type="match status" value="1"/>
</dbReference>
<dbReference type="InterPro" id="IPR002033">
    <property type="entry name" value="TatC"/>
</dbReference>
<comment type="caution">
    <text evidence="5">Lacks conserved residue(s) required for the propagation of feature annotation.</text>
</comment>
<feature type="region of interest" description="Disordered" evidence="6">
    <location>
        <begin position="249"/>
        <end position="294"/>
    </location>
</feature>
<feature type="transmembrane region" description="Helical" evidence="5">
    <location>
        <begin position="114"/>
        <end position="144"/>
    </location>
</feature>
<evidence type="ECO:0000256" key="6">
    <source>
        <dbReference type="SAM" id="MobiDB-lite"/>
    </source>
</evidence>
<evidence type="ECO:0000256" key="1">
    <source>
        <dbReference type="ARBA" id="ARBA00004141"/>
    </source>
</evidence>
<keyword evidence="3 5" id="KW-1133">Transmembrane helix</keyword>
<dbReference type="Pfam" id="PF00902">
    <property type="entry name" value="TatC"/>
    <property type="match status" value="1"/>
</dbReference>
<evidence type="ECO:0000256" key="3">
    <source>
        <dbReference type="ARBA" id="ARBA00022989"/>
    </source>
</evidence>
<dbReference type="InterPro" id="IPR019820">
    <property type="entry name" value="Sec-indep_translocase_CS"/>
</dbReference>
<feature type="transmembrane region" description="Helical" evidence="5">
    <location>
        <begin position="202"/>
        <end position="220"/>
    </location>
</feature>
<protein>
    <recommendedName>
        <fullName evidence="5">Sec-independent protein translocase protein TatC</fullName>
    </recommendedName>
</protein>
<keyword evidence="5" id="KW-1003">Cell membrane</keyword>
<dbReference type="PRINTS" id="PR01840">
    <property type="entry name" value="TATCFAMILY"/>
</dbReference>
<comment type="subunit">
    <text evidence="5">The Tat system comprises two distinct complexes: a TatABC complex, containing multiple copies of TatA, TatB and TatC subunits, and a separate TatA complex, containing only TatA subunits. Substrates initially bind to the TatABC complex, which probably triggers association of the separate TatA complex to form the active translocon.</text>
</comment>
<dbReference type="PROSITE" id="PS01218">
    <property type="entry name" value="TATC"/>
    <property type="match status" value="1"/>
</dbReference>
<feature type="compositionally biased region" description="Low complexity" evidence="6">
    <location>
        <begin position="315"/>
        <end position="325"/>
    </location>
</feature>
<dbReference type="NCBIfam" id="TIGR00945">
    <property type="entry name" value="tatC"/>
    <property type="match status" value="1"/>
</dbReference>
<name>A0ABN6GCW1_9GAMM</name>
<dbReference type="HAMAP" id="MF_00902">
    <property type="entry name" value="TatC"/>
    <property type="match status" value="1"/>
</dbReference>
<dbReference type="RefSeq" id="WP_213378863.1">
    <property type="nucleotide sequence ID" value="NZ_AP024563.1"/>
</dbReference>
<proteinExistence type="inferred from homology"/>
<evidence type="ECO:0000256" key="5">
    <source>
        <dbReference type="HAMAP-Rule" id="MF_00902"/>
    </source>
</evidence>
<dbReference type="PANTHER" id="PTHR30371">
    <property type="entry name" value="SEC-INDEPENDENT PROTEIN TRANSLOCASE PROTEIN TATC"/>
    <property type="match status" value="1"/>
</dbReference>
<keyword evidence="5" id="KW-0653">Protein transport</keyword>
<evidence type="ECO:0000256" key="2">
    <source>
        <dbReference type="ARBA" id="ARBA00022692"/>
    </source>
</evidence>
<keyword evidence="5" id="KW-0813">Transport</keyword>
<gene>
    <name evidence="5" type="primary">tatC</name>
    <name evidence="7" type="ORF">Atep_24690</name>
</gene>
<comment type="function">
    <text evidence="5">Part of the twin-arginine translocation (Tat) system that transports large folded proteins containing a characteristic twin-arginine motif in their signal peptide across membranes. Together with TatB, TatC is part of a receptor directly interacting with Tat signal peptides.</text>
</comment>
<keyword evidence="2 5" id="KW-0812">Transmembrane</keyword>
<evidence type="ECO:0000313" key="8">
    <source>
        <dbReference type="Proteomes" id="UP000680679"/>
    </source>
</evidence>
<dbReference type="Gene3D" id="1.20.58.2200">
    <property type="match status" value="1"/>
</dbReference>
<dbReference type="EMBL" id="AP024563">
    <property type="protein sequence ID" value="BCU07792.1"/>
    <property type="molecule type" value="Genomic_DNA"/>
</dbReference>
<accession>A0ABN6GCW1</accession>
<dbReference type="Proteomes" id="UP000680679">
    <property type="component" value="Chromosome"/>
</dbReference>
<comment type="similarity">
    <text evidence="5">Belongs to the TatC family.</text>
</comment>